<dbReference type="AlphaFoldDB" id="A0ABD0SYZ9"/>
<keyword evidence="2" id="KW-0233">DNA recombination</keyword>
<dbReference type="InterPro" id="IPR010998">
    <property type="entry name" value="Integrase_recombinase_N"/>
</dbReference>
<feature type="domain" description="Tyr recombinase" evidence="3">
    <location>
        <begin position="89"/>
        <end position="301"/>
    </location>
</feature>
<reference evidence="5 6" key="1">
    <citation type="submission" date="2024-06" db="EMBL/GenBank/DDBJ databases">
        <title>A chromosome-level genome assembly of beet webworm, Loxostege sticticalis.</title>
        <authorList>
            <person name="Zhang Y."/>
        </authorList>
    </citation>
    <scope>NUCLEOTIDE SEQUENCE [LARGE SCALE GENOMIC DNA]</scope>
    <source>
        <strain evidence="5">AQ028</strain>
        <tissue evidence="5">Male pupae</tissue>
    </source>
</reference>
<dbReference type="InterPro" id="IPR011010">
    <property type="entry name" value="DNA_brk_join_enz"/>
</dbReference>
<dbReference type="PANTHER" id="PTHR35617">
    <property type="entry name" value="PHAGE_INTEGRASE DOMAIN-CONTAINING PROTEIN"/>
    <property type="match status" value="1"/>
</dbReference>
<evidence type="ECO:0000259" key="4">
    <source>
        <dbReference type="PROSITE" id="PS51900"/>
    </source>
</evidence>
<dbReference type="Proteomes" id="UP001549921">
    <property type="component" value="Unassembled WGS sequence"/>
</dbReference>
<comment type="caution">
    <text evidence="5">The sequence shown here is derived from an EMBL/GenBank/DDBJ whole genome shotgun (WGS) entry which is preliminary data.</text>
</comment>
<name>A0ABD0SYZ9_LOXSC</name>
<dbReference type="Gene3D" id="1.10.443.10">
    <property type="entry name" value="Intergrase catalytic core"/>
    <property type="match status" value="1"/>
</dbReference>
<dbReference type="PANTHER" id="PTHR35617:SF3">
    <property type="entry name" value="CORE-BINDING (CB) DOMAIN-CONTAINING PROTEIN"/>
    <property type="match status" value="1"/>
</dbReference>
<dbReference type="InterPro" id="IPR013762">
    <property type="entry name" value="Integrase-like_cat_sf"/>
</dbReference>
<evidence type="ECO:0000313" key="6">
    <source>
        <dbReference type="Proteomes" id="UP001549921"/>
    </source>
</evidence>
<dbReference type="EMBL" id="JBEDNZ010000012">
    <property type="protein sequence ID" value="KAL0830989.1"/>
    <property type="molecule type" value="Genomic_DNA"/>
</dbReference>
<protein>
    <recommendedName>
        <fullName evidence="7">Tyr recombinase domain-containing protein</fullName>
    </recommendedName>
</protein>
<proteinExistence type="predicted"/>
<evidence type="ECO:0000256" key="2">
    <source>
        <dbReference type="ARBA" id="ARBA00023172"/>
    </source>
</evidence>
<dbReference type="Pfam" id="PF00589">
    <property type="entry name" value="Phage_integrase"/>
    <property type="match status" value="1"/>
</dbReference>
<organism evidence="5 6">
    <name type="scientific">Loxostege sticticalis</name>
    <name type="common">Beet webworm moth</name>
    <dbReference type="NCBI Taxonomy" id="481309"/>
    <lineage>
        <taxon>Eukaryota</taxon>
        <taxon>Metazoa</taxon>
        <taxon>Ecdysozoa</taxon>
        <taxon>Arthropoda</taxon>
        <taxon>Hexapoda</taxon>
        <taxon>Insecta</taxon>
        <taxon>Pterygota</taxon>
        <taxon>Neoptera</taxon>
        <taxon>Endopterygota</taxon>
        <taxon>Lepidoptera</taxon>
        <taxon>Glossata</taxon>
        <taxon>Ditrysia</taxon>
        <taxon>Pyraloidea</taxon>
        <taxon>Crambidae</taxon>
        <taxon>Pyraustinae</taxon>
        <taxon>Loxostege</taxon>
    </lineage>
</organism>
<dbReference type="InterPro" id="IPR002104">
    <property type="entry name" value="Integrase_catalytic"/>
</dbReference>
<dbReference type="PROSITE" id="PS51898">
    <property type="entry name" value="TYR_RECOMBINASE"/>
    <property type="match status" value="1"/>
</dbReference>
<dbReference type="InterPro" id="IPR044068">
    <property type="entry name" value="CB"/>
</dbReference>
<evidence type="ECO:0000256" key="1">
    <source>
        <dbReference type="ARBA" id="ARBA00023125"/>
    </source>
</evidence>
<sequence length="308" mass="34990">MASFSNSTLNQYNSAIKSWWKYCKSKDIDFINSNSAHLLEYLTDKFNSGASYSSLNSYRSALSTLLGQDITTNDCVKRFFKGVFRLKPPAPKYDTTWDPNLVLNHLSDYFPNESISLKDLTVKAITLLALASAQRMQTLSMIRINNISFYQDKIQIKIDELIKTSKPGSYHPLIILPYIKENPKVCPALTLKSYIDRTKAPTTPNDIRKDDFLFISYQKPHKKVVTQTLSHWVKYVLGKSGINIDLYSAHSTRHASTSAAHRAGVNLEVIRKAAGWTESSKVFLKYYNKNLSNSLDCEFANSLFQGNR</sequence>
<gene>
    <name evidence="5" type="ORF">ABMA28_001877</name>
</gene>
<dbReference type="SUPFAM" id="SSF56349">
    <property type="entry name" value="DNA breaking-rejoining enzymes"/>
    <property type="match status" value="1"/>
</dbReference>
<keyword evidence="1" id="KW-0238">DNA-binding</keyword>
<evidence type="ECO:0000259" key="3">
    <source>
        <dbReference type="PROSITE" id="PS51898"/>
    </source>
</evidence>
<evidence type="ECO:0008006" key="7">
    <source>
        <dbReference type="Google" id="ProtNLM"/>
    </source>
</evidence>
<dbReference type="GO" id="GO:0006310">
    <property type="term" value="P:DNA recombination"/>
    <property type="evidence" value="ECO:0007669"/>
    <property type="project" value="UniProtKB-KW"/>
</dbReference>
<feature type="domain" description="Core-binding (CB)" evidence="4">
    <location>
        <begin position="1"/>
        <end position="70"/>
    </location>
</feature>
<dbReference type="GO" id="GO:0003677">
    <property type="term" value="F:DNA binding"/>
    <property type="evidence" value="ECO:0007669"/>
    <property type="project" value="UniProtKB-KW"/>
</dbReference>
<dbReference type="Gene3D" id="1.10.150.130">
    <property type="match status" value="1"/>
</dbReference>
<accession>A0ABD0SYZ9</accession>
<dbReference type="PROSITE" id="PS51900">
    <property type="entry name" value="CB"/>
    <property type="match status" value="1"/>
</dbReference>
<evidence type="ECO:0000313" key="5">
    <source>
        <dbReference type="EMBL" id="KAL0830989.1"/>
    </source>
</evidence>